<dbReference type="GO" id="GO:0005737">
    <property type="term" value="C:cytoplasm"/>
    <property type="evidence" value="ECO:0007669"/>
    <property type="project" value="TreeGrafter"/>
</dbReference>
<proteinExistence type="predicted"/>
<dbReference type="InterPro" id="IPR019734">
    <property type="entry name" value="TPR_rpt"/>
</dbReference>
<keyword evidence="3" id="KW-0802">TPR repeat</keyword>
<evidence type="ECO:0000256" key="1">
    <source>
        <dbReference type="ARBA" id="ARBA00022741"/>
    </source>
</evidence>
<evidence type="ECO:0000256" key="3">
    <source>
        <dbReference type="PROSITE-ProRule" id="PRU00339"/>
    </source>
</evidence>
<evidence type="ECO:0000256" key="4">
    <source>
        <dbReference type="SAM" id="MobiDB-lite"/>
    </source>
</evidence>
<reference evidence="5" key="1">
    <citation type="submission" date="2020-05" db="EMBL/GenBank/DDBJ databases">
        <title>Phylogenomic resolution of chytrid fungi.</title>
        <authorList>
            <person name="Stajich J.E."/>
            <person name="Amses K."/>
            <person name="Simmons R."/>
            <person name="Seto K."/>
            <person name="Myers J."/>
            <person name="Bonds A."/>
            <person name="Quandt C.A."/>
            <person name="Barry K."/>
            <person name="Liu P."/>
            <person name="Grigoriev I."/>
            <person name="Longcore J.E."/>
            <person name="James T.Y."/>
        </authorList>
    </citation>
    <scope>NUCLEOTIDE SEQUENCE</scope>
    <source>
        <strain evidence="5">JEL0513</strain>
    </source>
</reference>
<dbReference type="GO" id="GO:0005524">
    <property type="term" value="F:ATP binding"/>
    <property type="evidence" value="ECO:0007669"/>
    <property type="project" value="UniProtKB-KW"/>
</dbReference>
<dbReference type="InterPro" id="IPR011990">
    <property type="entry name" value="TPR-like_helical_dom_sf"/>
</dbReference>
<accession>A0AAD5TAI3</accession>
<dbReference type="PROSITE" id="PS50005">
    <property type="entry name" value="TPR"/>
    <property type="match status" value="1"/>
</dbReference>
<name>A0AAD5TAI3_9FUNG</name>
<dbReference type="SUPFAM" id="SSF48452">
    <property type="entry name" value="TPR-like"/>
    <property type="match status" value="1"/>
</dbReference>
<dbReference type="PANTHER" id="PTHR16305:SF28">
    <property type="entry name" value="GUANYLATE CYCLASE DOMAIN-CONTAINING PROTEIN"/>
    <property type="match status" value="1"/>
</dbReference>
<feature type="region of interest" description="Disordered" evidence="4">
    <location>
        <begin position="634"/>
        <end position="655"/>
    </location>
</feature>
<comment type="caution">
    <text evidence="5">The sequence shown here is derived from an EMBL/GenBank/DDBJ whole genome shotgun (WGS) entry which is preliminary data.</text>
</comment>
<organism evidence="5 6">
    <name type="scientific">Physocladia obscura</name>
    <dbReference type="NCBI Taxonomy" id="109957"/>
    <lineage>
        <taxon>Eukaryota</taxon>
        <taxon>Fungi</taxon>
        <taxon>Fungi incertae sedis</taxon>
        <taxon>Chytridiomycota</taxon>
        <taxon>Chytridiomycota incertae sedis</taxon>
        <taxon>Chytridiomycetes</taxon>
        <taxon>Chytridiales</taxon>
        <taxon>Chytriomycetaceae</taxon>
        <taxon>Physocladia</taxon>
    </lineage>
</organism>
<dbReference type="PANTHER" id="PTHR16305">
    <property type="entry name" value="TESTICULAR SOLUBLE ADENYLYL CYCLASE"/>
    <property type="match status" value="1"/>
</dbReference>
<evidence type="ECO:0000313" key="6">
    <source>
        <dbReference type="Proteomes" id="UP001211907"/>
    </source>
</evidence>
<gene>
    <name evidence="5" type="ORF">HK100_000011</name>
</gene>
<dbReference type="AlphaFoldDB" id="A0AAD5TAI3"/>
<evidence type="ECO:0000313" key="5">
    <source>
        <dbReference type="EMBL" id="KAJ3143212.1"/>
    </source>
</evidence>
<evidence type="ECO:0008006" key="7">
    <source>
        <dbReference type="Google" id="ProtNLM"/>
    </source>
</evidence>
<dbReference type="GO" id="GO:0004016">
    <property type="term" value="F:adenylate cyclase activity"/>
    <property type="evidence" value="ECO:0007669"/>
    <property type="project" value="TreeGrafter"/>
</dbReference>
<keyword evidence="1" id="KW-0547">Nucleotide-binding</keyword>
<protein>
    <recommendedName>
        <fullName evidence="7">Orc1-like AAA ATPase domain-containing protein</fullName>
    </recommendedName>
</protein>
<evidence type="ECO:0000256" key="2">
    <source>
        <dbReference type="ARBA" id="ARBA00022840"/>
    </source>
</evidence>
<keyword evidence="6" id="KW-1185">Reference proteome</keyword>
<dbReference type="EMBL" id="JADGJH010000001">
    <property type="protein sequence ID" value="KAJ3143212.1"/>
    <property type="molecule type" value="Genomic_DNA"/>
</dbReference>
<sequence length="1081" mass="122120">MQSAEAWELKNINQLTDEKIATSVSILVSPIPVLKRSQTTRSPEKSGSFRMLPAETDLLSPSNDFKNQNTMRQGKSVLISLDSGQSKPSTLRKTVSQRKKSPINDLKSNLKIEINFASGDIKSIQSIEADANISSSGERRVSTGIKATGLQLKDAFDPELQDLTVSNILTKLFTGPECDILNAIPGLNLKHNATTVTVEVLPRLAVLIAQLIYALSELGFKVAILIDDLQWCDSYSLELSVALMQKCPKMLFVGLQRPLEEWKENRMAILQKITTSHATNHIHLQNLERAGVESMISKLSCLKPGKVSPSLTDEIFHKSQGNPLVAEVLIKLLNDDCSIKIENGTLIRDGNENTANLPSGATAAVVAQFDKLKPEMKAILKYASISGMFFNLNELNDILIKSDETIKYDSTVAGLEDIIALYDVYQFVKETETKDVYCFSHYLIQQGILSTMVPSKREEIHSVYADYFLKRMKRTTNKWENIQSVVHHLFQVSGQEERKQLTLYTAFLESAEIGMVNEAFEFYEALQDFEKKLTITKNVYEAIQEQRLLAHIHFCKGNTMEAQKHCTAAFELAGYKRSINGMILLFRLQKICKVVQQILLLNDEYKKISVATTFNNSMFPKALKKSNIKNFGTINRHSMPRQSESSPHSRGSTTSTNTLSAKIIQELVQVFQISQKLLAPSYEQIEIQGMSLILGFNSIGDQMVTVASYLADFSFGLNLIGVKKLSLLADQKCVSILEEAKKTKYNEKLLSNVFRAKGLHFWRYGKWQEAAEYTRTFEKNLNKEGLGFSEPCYSARIFSGVLFGDAERLEANIDEDSKFHSTDDNSHVNAEFLFRKASLYAEFTHYEEAESYYKEAIEIYSVSEEDSLRTLACMLNALRAVITLIQCKTDRLDRQKILTKRILTHFNTCIEILNTISPLYISLTPGICLYYLLFAIELFVFTKNSEISGEEMRQELLTDIVRLLKLIAKCHTPTLAKPLTEISSFVKQLSVATCNLWAGNWEKFSKDAAILIKGVSAKQWFTKHLQYLLKARIWCVQSVSNVVFDELCLDEVVGFGDTLEYSGFLWEAEMIKHELKKHANC</sequence>
<feature type="repeat" description="TPR" evidence="3">
    <location>
        <begin position="830"/>
        <end position="863"/>
    </location>
</feature>
<keyword evidence="2" id="KW-0067">ATP-binding</keyword>
<dbReference type="Proteomes" id="UP001211907">
    <property type="component" value="Unassembled WGS sequence"/>
</dbReference>